<organism evidence="4 5">
    <name type="scientific">Modicisalibacter luteus</name>
    <dbReference type="NCBI Taxonomy" id="453962"/>
    <lineage>
        <taxon>Bacteria</taxon>
        <taxon>Pseudomonadati</taxon>
        <taxon>Pseudomonadota</taxon>
        <taxon>Gammaproteobacteria</taxon>
        <taxon>Oceanospirillales</taxon>
        <taxon>Halomonadaceae</taxon>
        <taxon>Modicisalibacter</taxon>
    </lineage>
</organism>
<evidence type="ECO:0000259" key="2">
    <source>
        <dbReference type="PROSITE" id="PS50113"/>
    </source>
</evidence>
<reference evidence="5" key="1">
    <citation type="journal article" date="2019" name="Int. J. Syst. Evol. Microbiol.">
        <title>The Global Catalogue of Microorganisms (GCM) 10K type strain sequencing project: providing services to taxonomists for standard genome sequencing and annotation.</title>
        <authorList>
            <consortium name="The Broad Institute Genomics Platform"/>
            <consortium name="The Broad Institute Genome Sequencing Center for Infectious Disease"/>
            <person name="Wu L."/>
            <person name="Ma J."/>
        </authorList>
    </citation>
    <scope>NUCLEOTIDE SEQUENCE [LARGE SCALE GENOMIC DNA]</scope>
    <source>
        <strain evidence="5">KCTC 12847</strain>
    </source>
</reference>
<dbReference type="InterPro" id="IPR029787">
    <property type="entry name" value="Nucleotide_cyclase"/>
</dbReference>
<dbReference type="CDD" id="cd00130">
    <property type="entry name" value="PAS"/>
    <property type="match status" value="1"/>
</dbReference>
<dbReference type="PROSITE" id="PS50113">
    <property type="entry name" value="PAC"/>
    <property type="match status" value="1"/>
</dbReference>
<protein>
    <submittedName>
        <fullName evidence="4">Diguanylate cyclase domain-containing protein</fullName>
        <ecNumber evidence="4">2.7.7.65</ecNumber>
    </submittedName>
</protein>
<dbReference type="SUPFAM" id="SSF55785">
    <property type="entry name" value="PYP-like sensor domain (PAS domain)"/>
    <property type="match status" value="2"/>
</dbReference>
<feature type="domain" description="PAC" evidence="2">
    <location>
        <begin position="90"/>
        <end position="142"/>
    </location>
</feature>
<feature type="domain" description="GGDEF" evidence="3">
    <location>
        <begin position="310"/>
        <end position="442"/>
    </location>
</feature>
<dbReference type="EC" id="2.7.7.65" evidence="4"/>
<dbReference type="InterPro" id="IPR052155">
    <property type="entry name" value="Biofilm_reg_signaling"/>
</dbReference>
<evidence type="ECO:0000259" key="3">
    <source>
        <dbReference type="PROSITE" id="PS50887"/>
    </source>
</evidence>
<dbReference type="InterPro" id="IPR035965">
    <property type="entry name" value="PAS-like_dom_sf"/>
</dbReference>
<dbReference type="InterPro" id="IPR000014">
    <property type="entry name" value="PAS"/>
</dbReference>
<dbReference type="NCBIfam" id="TIGR00254">
    <property type="entry name" value="GGDEF"/>
    <property type="match status" value="1"/>
</dbReference>
<dbReference type="Pfam" id="PF00989">
    <property type="entry name" value="PAS"/>
    <property type="match status" value="1"/>
</dbReference>
<dbReference type="Pfam" id="PF08448">
    <property type="entry name" value="PAS_4"/>
    <property type="match status" value="1"/>
</dbReference>
<dbReference type="EMBL" id="JBHRUH010000019">
    <property type="protein sequence ID" value="MFC3292825.1"/>
    <property type="molecule type" value="Genomic_DNA"/>
</dbReference>
<dbReference type="InterPro" id="IPR043128">
    <property type="entry name" value="Rev_trsase/Diguanyl_cyclase"/>
</dbReference>
<evidence type="ECO:0000313" key="4">
    <source>
        <dbReference type="EMBL" id="MFC3292825.1"/>
    </source>
</evidence>
<feature type="domain" description="PAS" evidence="1">
    <location>
        <begin position="143"/>
        <end position="213"/>
    </location>
</feature>
<dbReference type="InterPro" id="IPR000700">
    <property type="entry name" value="PAS-assoc_C"/>
</dbReference>
<proteinExistence type="predicted"/>
<keyword evidence="4" id="KW-0808">Transferase</keyword>
<dbReference type="InterPro" id="IPR000160">
    <property type="entry name" value="GGDEF_dom"/>
</dbReference>
<dbReference type="PROSITE" id="PS50112">
    <property type="entry name" value="PAS"/>
    <property type="match status" value="1"/>
</dbReference>
<gene>
    <name evidence="4" type="ORF">ACFOEI_12205</name>
</gene>
<evidence type="ECO:0000259" key="1">
    <source>
        <dbReference type="PROSITE" id="PS50112"/>
    </source>
</evidence>
<evidence type="ECO:0000313" key="5">
    <source>
        <dbReference type="Proteomes" id="UP001595640"/>
    </source>
</evidence>
<dbReference type="InterPro" id="IPR013767">
    <property type="entry name" value="PAS_fold"/>
</dbReference>
<dbReference type="PANTHER" id="PTHR44757:SF2">
    <property type="entry name" value="BIOFILM ARCHITECTURE MAINTENANCE PROTEIN MBAA"/>
    <property type="match status" value="1"/>
</dbReference>
<dbReference type="InterPro" id="IPR013656">
    <property type="entry name" value="PAS_4"/>
</dbReference>
<dbReference type="GO" id="GO:0052621">
    <property type="term" value="F:diguanylate cyclase activity"/>
    <property type="evidence" value="ECO:0007669"/>
    <property type="project" value="UniProtKB-EC"/>
</dbReference>
<dbReference type="Gene3D" id="3.30.70.270">
    <property type="match status" value="1"/>
</dbReference>
<keyword evidence="4" id="KW-0548">Nucleotidyltransferase</keyword>
<dbReference type="PANTHER" id="PTHR44757">
    <property type="entry name" value="DIGUANYLATE CYCLASE DGCP"/>
    <property type="match status" value="1"/>
</dbReference>
<keyword evidence="5" id="KW-1185">Reference proteome</keyword>
<dbReference type="Proteomes" id="UP001595640">
    <property type="component" value="Unassembled WGS sequence"/>
</dbReference>
<accession>A0ABV7M2W3</accession>
<dbReference type="PROSITE" id="PS50887">
    <property type="entry name" value="GGDEF"/>
    <property type="match status" value="1"/>
</dbReference>
<sequence>MESSRTACPALQADQLRHLVDAIQEFIVLKDGQGRWLVANQAVIDVHELHDIAYLGMTDLELGELRPQFRAIFEYNARTDEDAWRHGASLIIRKSFLGLDGRINTWEVVKTPHFDAQGQRHQLVIVSRNITDQQLAEDALRASEAKYRLIAENMSDIIGLLTADGKVDYVSPSIEHQLGYRSEMLLGRALVDYVHPLDSDPWAEALQALAQEGHSRHILECRLLTHRGWYRWYELTLTPTASAIAIAIAIANNNSWDQLLLSCRDITERKRYDEQLQALAYRDPLTNVANRRLLLERMGEVLQHATRSTKAFAVLYLDLDKFKPINDTHGHDIGDRLLIALAKRIDTLLRPIDLLARIGGDEFVVVLRDVSASQAEDAARRLCDALQQPWMLDDLSLRTTSSIGIALYPDHGDSVHALLLHADQALYSAKRSGRARIAFHGSESGFP</sequence>
<dbReference type="CDD" id="cd01949">
    <property type="entry name" value="GGDEF"/>
    <property type="match status" value="1"/>
</dbReference>
<dbReference type="SMART" id="SM00267">
    <property type="entry name" value="GGDEF"/>
    <property type="match status" value="1"/>
</dbReference>
<dbReference type="SUPFAM" id="SSF55073">
    <property type="entry name" value="Nucleotide cyclase"/>
    <property type="match status" value="1"/>
</dbReference>
<name>A0ABV7M2W3_9GAMM</name>
<dbReference type="Pfam" id="PF00990">
    <property type="entry name" value="GGDEF"/>
    <property type="match status" value="1"/>
</dbReference>
<comment type="caution">
    <text evidence="4">The sequence shown here is derived from an EMBL/GenBank/DDBJ whole genome shotgun (WGS) entry which is preliminary data.</text>
</comment>
<dbReference type="NCBIfam" id="TIGR00229">
    <property type="entry name" value="sensory_box"/>
    <property type="match status" value="1"/>
</dbReference>
<dbReference type="SMART" id="SM00091">
    <property type="entry name" value="PAS"/>
    <property type="match status" value="2"/>
</dbReference>
<dbReference type="Gene3D" id="3.30.450.20">
    <property type="entry name" value="PAS domain"/>
    <property type="match status" value="2"/>
</dbReference>
<dbReference type="RefSeq" id="WP_040476467.1">
    <property type="nucleotide sequence ID" value="NZ_BMXD01000010.1"/>
</dbReference>